<feature type="transmembrane region" description="Helical" evidence="6">
    <location>
        <begin position="108"/>
        <end position="135"/>
    </location>
</feature>
<evidence type="ECO:0000256" key="4">
    <source>
        <dbReference type="ARBA" id="ARBA00022989"/>
    </source>
</evidence>
<dbReference type="RefSeq" id="YP_009396819.1">
    <property type="nucleotide sequence ID" value="NC_035284.1"/>
</dbReference>
<feature type="transmembrane region" description="Helical" evidence="6">
    <location>
        <begin position="155"/>
        <end position="181"/>
    </location>
</feature>
<keyword evidence="7" id="KW-0150">Chloroplast</keyword>
<dbReference type="GO" id="GO:0065002">
    <property type="term" value="P:intracellular protein transmembrane transport"/>
    <property type="evidence" value="ECO:0007669"/>
    <property type="project" value="TreeGrafter"/>
</dbReference>
<evidence type="ECO:0000256" key="1">
    <source>
        <dbReference type="ARBA" id="ARBA00004141"/>
    </source>
</evidence>
<sequence length="240" mass="27557">MKKIYKENHEAKMSIIEHLVELRERILIAFLVFFIITILCLIYSKDLTVILQAPASGIKFLQLAPGEYFFVSIKIALYSGIILSSPFSIYQIIRFIMPGLTEREGQYIIPILITSIILFFTGILFSYKILIPMTLKFLIKYGSDIVEPIWSLEEYFNFISLVLFSTGLSFQIPILQILLGLIKIVRWEQMIKYWKNIVFLSTIVGAIITPSTDPLTQILMTTTIMILYLSGILALKVINK</sequence>
<dbReference type="EMBL" id="MF101440">
    <property type="protein sequence ID" value="ARW66005.1"/>
    <property type="molecule type" value="Genomic_DNA"/>
</dbReference>
<dbReference type="GO" id="GO:0043953">
    <property type="term" value="P:protein transport by the Tat complex"/>
    <property type="evidence" value="ECO:0007669"/>
    <property type="project" value="TreeGrafter"/>
</dbReference>
<keyword evidence="3 6" id="KW-0812">Transmembrane</keyword>
<evidence type="ECO:0000256" key="5">
    <source>
        <dbReference type="ARBA" id="ARBA00023136"/>
    </source>
</evidence>
<evidence type="ECO:0000313" key="7">
    <source>
        <dbReference type="EMBL" id="ARW66005.1"/>
    </source>
</evidence>
<dbReference type="InterPro" id="IPR002033">
    <property type="entry name" value="TatC"/>
</dbReference>
<feature type="transmembrane region" description="Helical" evidence="6">
    <location>
        <begin position="26"/>
        <end position="44"/>
    </location>
</feature>
<feature type="transmembrane region" description="Helical" evidence="6">
    <location>
        <begin position="218"/>
        <end position="238"/>
    </location>
</feature>
<evidence type="ECO:0000256" key="2">
    <source>
        <dbReference type="ARBA" id="ARBA00008882"/>
    </source>
</evidence>
<keyword evidence="5 6" id="KW-0472">Membrane</keyword>
<dbReference type="PRINTS" id="PR01840">
    <property type="entry name" value="TATCFAMILY"/>
</dbReference>
<evidence type="ECO:0000256" key="3">
    <source>
        <dbReference type="ARBA" id="ARBA00022692"/>
    </source>
</evidence>
<keyword evidence="7" id="KW-0934">Plastid</keyword>
<name>A0A1Z1MJK7_9FLOR</name>
<protein>
    <submittedName>
        <fullName evidence="7">Sec-independent protein translocase component TatC</fullName>
    </submittedName>
</protein>
<organism evidence="7">
    <name type="scientific">Ophidocladus simpliciusculus</name>
    <dbReference type="NCBI Taxonomy" id="1261574"/>
    <lineage>
        <taxon>Eukaryota</taxon>
        <taxon>Rhodophyta</taxon>
        <taxon>Florideophyceae</taxon>
        <taxon>Rhodymeniophycidae</taxon>
        <taxon>Ceramiales</taxon>
        <taxon>Rhodomelaceae</taxon>
        <taxon>Herposiphonieae</taxon>
        <taxon>Ophidocladus</taxon>
    </lineage>
</organism>
<dbReference type="PANTHER" id="PTHR30371">
    <property type="entry name" value="SEC-INDEPENDENT PROTEIN TRANSLOCASE PROTEIN TATC"/>
    <property type="match status" value="1"/>
</dbReference>
<dbReference type="HAMAP" id="MF_00902">
    <property type="entry name" value="TatC"/>
    <property type="match status" value="1"/>
</dbReference>
<dbReference type="GO" id="GO:0009977">
    <property type="term" value="F:proton motive force dependent protein transmembrane transporter activity"/>
    <property type="evidence" value="ECO:0007669"/>
    <property type="project" value="TreeGrafter"/>
</dbReference>
<keyword evidence="4 6" id="KW-1133">Transmembrane helix</keyword>
<proteinExistence type="inferred from homology"/>
<comment type="similarity">
    <text evidence="2">Belongs to the TatC family.</text>
</comment>
<evidence type="ECO:0000256" key="6">
    <source>
        <dbReference type="SAM" id="Phobius"/>
    </source>
</evidence>
<reference evidence="7" key="1">
    <citation type="journal article" date="2017" name="J. Phycol.">
        <title>Analysis of chloroplast genomes and a supermatrix inform reclassification of the Rhodomelaceae (Rhodophyta).</title>
        <authorList>
            <person name="Diaz-Tapia P."/>
            <person name="Maggs C.A."/>
            <person name="West J.A."/>
            <person name="Verbruggen H."/>
        </authorList>
    </citation>
    <scope>NUCLEOTIDE SEQUENCE</scope>
    <source>
        <strain evidence="7">PD949</strain>
    </source>
</reference>
<dbReference type="GO" id="GO:0033281">
    <property type="term" value="C:TAT protein transport complex"/>
    <property type="evidence" value="ECO:0007669"/>
    <property type="project" value="TreeGrafter"/>
</dbReference>
<geneLocation type="chloroplast" evidence="7"/>
<feature type="transmembrane region" description="Helical" evidence="6">
    <location>
        <begin position="75"/>
        <end position="96"/>
    </location>
</feature>
<dbReference type="GeneID" id="33359078"/>
<feature type="transmembrane region" description="Helical" evidence="6">
    <location>
        <begin position="193"/>
        <end position="212"/>
    </location>
</feature>
<gene>
    <name evidence="7" type="primary">tatC</name>
</gene>
<dbReference type="AlphaFoldDB" id="A0A1Z1MJK7"/>
<dbReference type="Pfam" id="PF00902">
    <property type="entry name" value="TatC"/>
    <property type="match status" value="1"/>
</dbReference>
<comment type="subcellular location">
    <subcellularLocation>
        <location evidence="1">Membrane</location>
        <topology evidence="1">Multi-pass membrane protein</topology>
    </subcellularLocation>
</comment>
<dbReference type="NCBIfam" id="TIGR00945">
    <property type="entry name" value="tatC"/>
    <property type="match status" value="1"/>
</dbReference>
<dbReference type="PANTHER" id="PTHR30371:SF0">
    <property type="entry name" value="SEC-INDEPENDENT PROTEIN TRANSLOCASE PROTEIN TATC, CHLOROPLASTIC-RELATED"/>
    <property type="match status" value="1"/>
</dbReference>
<accession>A0A1Z1MJK7</accession>